<dbReference type="VEuPathDB" id="TriTrypDB:TcIL3000.11.340"/>
<name>G0UZ35_TRYCI</name>
<gene>
    <name evidence="1" type="ORF">TCIL3000_11_340</name>
</gene>
<organism evidence="1">
    <name type="scientific">Trypanosoma congolense (strain IL3000)</name>
    <dbReference type="NCBI Taxonomy" id="1068625"/>
    <lineage>
        <taxon>Eukaryota</taxon>
        <taxon>Discoba</taxon>
        <taxon>Euglenozoa</taxon>
        <taxon>Kinetoplastea</taxon>
        <taxon>Metakinetoplastina</taxon>
        <taxon>Trypanosomatida</taxon>
        <taxon>Trypanosomatidae</taxon>
        <taxon>Trypanosoma</taxon>
        <taxon>Nannomonas</taxon>
    </lineage>
</organism>
<evidence type="ECO:0000313" key="1">
    <source>
        <dbReference type="EMBL" id="CCC94654.1"/>
    </source>
</evidence>
<protein>
    <submittedName>
        <fullName evidence="1">Uncharacterized protein TCIL3000_11_340</fullName>
    </submittedName>
</protein>
<dbReference type="EMBL" id="HE575324">
    <property type="protein sequence ID" value="CCC94654.1"/>
    <property type="molecule type" value="Genomic_DNA"/>
</dbReference>
<feature type="non-terminal residue" evidence="1">
    <location>
        <position position="239"/>
    </location>
</feature>
<dbReference type="AlphaFoldDB" id="G0UZ35"/>
<accession>G0UZ35</accession>
<reference evidence="1" key="1">
    <citation type="journal article" date="2012" name="Proc. Natl. Acad. Sci. U.S.A.">
        <title>Antigenic diversity is generated by distinct evolutionary mechanisms in African trypanosome species.</title>
        <authorList>
            <person name="Jackson A.P."/>
            <person name="Berry A."/>
            <person name="Aslett M."/>
            <person name="Allison H.C."/>
            <person name="Burton P."/>
            <person name="Vavrova-Anderson J."/>
            <person name="Brown R."/>
            <person name="Browne H."/>
            <person name="Corton N."/>
            <person name="Hauser H."/>
            <person name="Gamble J."/>
            <person name="Gilderthorp R."/>
            <person name="Marcello L."/>
            <person name="McQuillan J."/>
            <person name="Otto T.D."/>
            <person name="Quail M.A."/>
            <person name="Sanders M.J."/>
            <person name="van Tonder A."/>
            <person name="Ginger M.L."/>
            <person name="Field M.C."/>
            <person name="Barry J.D."/>
            <person name="Hertz-Fowler C."/>
            <person name="Berriman M."/>
        </authorList>
    </citation>
    <scope>NUCLEOTIDE SEQUENCE</scope>
    <source>
        <strain evidence="1">IL3000</strain>
    </source>
</reference>
<sequence length="239" mass="25678">MNRLQTRSFLGEDVPTFNLLGGVAPRIAAKRVGATGGRTSEGSNRTCAERLMHSRGAKGKFVRSGLPLLTDSFKKGCEARVPIPKARSAARDAGTSLGPVRAAAVMKCTKINSLVSDVEELKKQHFFKVKNIQCNDPCSNKCLPERNFTTSVTASDTVGASPTGCRTPLGTALPSAGQVDVLRNHDDDVVKLLYSDPNPTEPRLTLLGYALEEVDHIPLPPSRCRSPALITSASRHVYP</sequence>
<proteinExistence type="predicted"/>